<name>A0A919ITN8_9ACTN</name>
<dbReference type="PRINTS" id="PR00081">
    <property type="entry name" value="GDHRDH"/>
</dbReference>
<dbReference type="RefSeq" id="WP_203755151.1">
    <property type="nucleotide sequence ID" value="NZ_BAAAUC010000071.1"/>
</dbReference>
<reference evidence="3" key="1">
    <citation type="submission" date="2021-01" db="EMBL/GenBank/DDBJ databases">
        <title>Whole genome shotgun sequence of Actinoplanes cyaneus NBRC 14990.</title>
        <authorList>
            <person name="Komaki H."/>
            <person name="Tamura T."/>
        </authorList>
    </citation>
    <scope>NUCLEOTIDE SEQUENCE</scope>
    <source>
        <strain evidence="3">NBRC 14990</strain>
    </source>
</reference>
<evidence type="ECO:0000256" key="2">
    <source>
        <dbReference type="ARBA" id="ARBA00023002"/>
    </source>
</evidence>
<dbReference type="Pfam" id="PF13561">
    <property type="entry name" value="adh_short_C2"/>
    <property type="match status" value="1"/>
</dbReference>
<evidence type="ECO:0000313" key="4">
    <source>
        <dbReference type="Proteomes" id="UP000619479"/>
    </source>
</evidence>
<dbReference type="PRINTS" id="PR00080">
    <property type="entry name" value="SDRFAMILY"/>
</dbReference>
<dbReference type="FunFam" id="3.40.50.720:FF:000173">
    <property type="entry name" value="3-oxoacyl-[acyl-carrier protein] reductase"/>
    <property type="match status" value="1"/>
</dbReference>
<dbReference type="Proteomes" id="UP000619479">
    <property type="component" value="Unassembled WGS sequence"/>
</dbReference>
<dbReference type="PROSITE" id="PS00061">
    <property type="entry name" value="ADH_SHORT"/>
    <property type="match status" value="1"/>
</dbReference>
<dbReference type="GO" id="GO:0030497">
    <property type="term" value="P:fatty acid elongation"/>
    <property type="evidence" value="ECO:0007669"/>
    <property type="project" value="TreeGrafter"/>
</dbReference>
<dbReference type="EMBL" id="BOMH01000083">
    <property type="protein sequence ID" value="GID70826.1"/>
    <property type="molecule type" value="Genomic_DNA"/>
</dbReference>
<gene>
    <name evidence="3" type="ORF">Acy02nite_87070</name>
</gene>
<evidence type="ECO:0000313" key="3">
    <source>
        <dbReference type="EMBL" id="GID70826.1"/>
    </source>
</evidence>
<proteinExistence type="inferred from homology"/>
<dbReference type="InterPro" id="IPR002347">
    <property type="entry name" value="SDR_fam"/>
</dbReference>
<dbReference type="SUPFAM" id="SSF51735">
    <property type="entry name" value="NAD(P)-binding Rossmann-fold domains"/>
    <property type="match status" value="1"/>
</dbReference>
<evidence type="ECO:0000256" key="1">
    <source>
        <dbReference type="ARBA" id="ARBA00006484"/>
    </source>
</evidence>
<comment type="similarity">
    <text evidence="1">Belongs to the short-chain dehydrogenases/reductases (SDR) family.</text>
</comment>
<dbReference type="PANTHER" id="PTHR42760">
    <property type="entry name" value="SHORT-CHAIN DEHYDROGENASES/REDUCTASES FAMILY MEMBER"/>
    <property type="match status" value="1"/>
</dbReference>
<dbReference type="InterPro" id="IPR036291">
    <property type="entry name" value="NAD(P)-bd_dom_sf"/>
</dbReference>
<dbReference type="AlphaFoldDB" id="A0A919ITN8"/>
<dbReference type="PANTHER" id="PTHR42760:SF129">
    <property type="entry name" value="OXIDOREDUCTASE"/>
    <property type="match status" value="1"/>
</dbReference>
<dbReference type="GO" id="GO:0016616">
    <property type="term" value="F:oxidoreductase activity, acting on the CH-OH group of donors, NAD or NADP as acceptor"/>
    <property type="evidence" value="ECO:0007669"/>
    <property type="project" value="TreeGrafter"/>
</dbReference>
<organism evidence="3 4">
    <name type="scientific">Actinoplanes cyaneus</name>
    <dbReference type="NCBI Taxonomy" id="52696"/>
    <lineage>
        <taxon>Bacteria</taxon>
        <taxon>Bacillati</taxon>
        <taxon>Actinomycetota</taxon>
        <taxon>Actinomycetes</taxon>
        <taxon>Micromonosporales</taxon>
        <taxon>Micromonosporaceae</taxon>
        <taxon>Actinoplanes</taxon>
    </lineage>
</organism>
<protein>
    <submittedName>
        <fullName evidence="3">Short-chain dehydrogenase</fullName>
    </submittedName>
</protein>
<sequence>MTAFDNRAGAALVTGVGSPQGIGFAITQELIAAGFRVAITATTGRVHDRAAELGNDTVGLVADLRDREQAQRLVADVRATIGDPVVLVNNAGMAQTGHGDRSAELGDLDPAEFDRQLAVSLTTCFNVTRLVLPHMVARGHGRVVNISSVTGPLVSVPGQSAYAAAKAGMDALTRTWALEAGPYGVTVNSVAPGWIATASSTPEELRAGAATPVGRPGRPDEVAAAVAFLASPKAAYITGQVIVVDGGNQLDERRA</sequence>
<keyword evidence="2" id="KW-0560">Oxidoreductase</keyword>
<keyword evidence="4" id="KW-1185">Reference proteome</keyword>
<dbReference type="InterPro" id="IPR020904">
    <property type="entry name" value="Sc_DH/Rdtase_CS"/>
</dbReference>
<dbReference type="Gene3D" id="3.40.50.720">
    <property type="entry name" value="NAD(P)-binding Rossmann-like Domain"/>
    <property type="match status" value="1"/>
</dbReference>
<comment type="caution">
    <text evidence="3">The sequence shown here is derived from an EMBL/GenBank/DDBJ whole genome shotgun (WGS) entry which is preliminary data.</text>
</comment>
<accession>A0A919ITN8</accession>